<reference evidence="7 8" key="1">
    <citation type="journal article" date="2021" name="Microbiol. Resour. Announc.">
        <title>Complete Genome Sequences of Two Rhodococcus sp. Strains with Large and Linear Chromosomes, Isolated from Apple Rhizosphere.</title>
        <authorList>
            <person name="Benning S."/>
            <person name="Brugnone N."/>
            <person name="Siani R."/>
            <person name="Kublik S."/>
            <person name="Schloter M."/>
            <person name="Rad V."/>
        </authorList>
    </citation>
    <scope>NUCLEOTIDE SEQUENCE [LARGE SCALE GENOMIC DNA]</scope>
    <source>
        <strain evidence="7 8">R79</strain>
    </source>
</reference>
<evidence type="ECO:0000256" key="1">
    <source>
        <dbReference type="ARBA" id="ARBA00000815"/>
    </source>
</evidence>
<dbReference type="Proteomes" id="UP000662986">
    <property type="component" value="Chromosome"/>
</dbReference>
<accession>A0A974ZUF8</accession>
<evidence type="ECO:0000256" key="2">
    <source>
        <dbReference type="ARBA" id="ARBA00011062"/>
    </source>
</evidence>
<dbReference type="RefSeq" id="WP_206007097.1">
    <property type="nucleotide sequence ID" value="NZ_CP070619.1"/>
</dbReference>
<evidence type="ECO:0000256" key="4">
    <source>
        <dbReference type="ARBA" id="ARBA00022723"/>
    </source>
</evidence>
<evidence type="ECO:0000313" key="8">
    <source>
        <dbReference type="Proteomes" id="UP000662986"/>
    </source>
</evidence>
<dbReference type="SUPFAM" id="SSF64167">
    <property type="entry name" value="SurE-like"/>
    <property type="match status" value="1"/>
</dbReference>
<evidence type="ECO:0000259" key="6">
    <source>
        <dbReference type="Pfam" id="PF01975"/>
    </source>
</evidence>
<evidence type="ECO:0000256" key="5">
    <source>
        <dbReference type="ARBA" id="ARBA00022801"/>
    </source>
</evidence>
<comment type="catalytic activity">
    <reaction evidence="1">
        <text>a ribonucleoside 5'-phosphate + H2O = a ribonucleoside + phosphate</text>
        <dbReference type="Rhea" id="RHEA:12484"/>
        <dbReference type="ChEBI" id="CHEBI:15377"/>
        <dbReference type="ChEBI" id="CHEBI:18254"/>
        <dbReference type="ChEBI" id="CHEBI:43474"/>
        <dbReference type="ChEBI" id="CHEBI:58043"/>
        <dbReference type="EC" id="3.1.3.5"/>
    </reaction>
</comment>
<keyword evidence="5" id="KW-0378">Hydrolase</keyword>
<dbReference type="EC" id="3.1.3.5" evidence="3"/>
<keyword evidence="4" id="KW-0479">Metal-binding</keyword>
<feature type="domain" description="Survival protein SurE-like phosphatase/nucleotidase" evidence="6">
    <location>
        <begin position="7"/>
        <end position="192"/>
    </location>
</feature>
<dbReference type="InterPro" id="IPR036523">
    <property type="entry name" value="SurE-like_sf"/>
</dbReference>
<dbReference type="PANTHER" id="PTHR30457:SF0">
    <property type="entry name" value="PHOSPHATASE, PUTATIVE (AFU_ORTHOLOGUE AFUA_4G01070)-RELATED"/>
    <property type="match status" value="1"/>
</dbReference>
<organism evidence="7 8">
    <name type="scientific">Rhodococcus pseudokoreensis</name>
    <dbReference type="NCBI Taxonomy" id="2811421"/>
    <lineage>
        <taxon>Bacteria</taxon>
        <taxon>Bacillati</taxon>
        <taxon>Actinomycetota</taxon>
        <taxon>Actinomycetes</taxon>
        <taxon>Mycobacteriales</taxon>
        <taxon>Nocardiaceae</taxon>
        <taxon>Rhodococcus</taxon>
    </lineage>
</organism>
<evidence type="ECO:0000313" key="7">
    <source>
        <dbReference type="EMBL" id="QSE90671.1"/>
    </source>
</evidence>
<dbReference type="PANTHER" id="PTHR30457">
    <property type="entry name" value="5'-NUCLEOTIDASE SURE"/>
    <property type="match status" value="1"/>
</dbReference>
<protein>
    <recommendedName>
        <fullName evidence="3">5'-nucleotidase</fullName>
        <ecNumber evidence="3">3.1.3.5</ecNumber>
    </recommendedName>
</protein>
<dbReference type="InterPro" id="IPR002828">
    <property type="entry name" value="SurE-like_Pase/nucleotidase"/>
</dbReference>
<keyword evidence="8" id="KW-1185">Reference proteome</keyword>
<comment type="similarity">
    <text evidence="2">Belongs to the SurE nucleotidase family.</text>
</comment>
<dbReference type="InterPro" id="IPR030048">
    <property type="entry name" value="SurE"/>
</dbReference>
<dbReference type="EMBL" id="CP070619">
    <property type="protein sequence ID" value="QSE90671.1"/>
    <property type="molecule type" value="Genomic_DNA"/>
</dbReference>
<reference evidence="7 8" key="2">
    <citation type="journal article" date="2022" name="Arch. Microbiol.">
        <title>Rhodococcus pseudokoreensis sp. nov. isolated from the rhizosphere of young M26 apple rootstocks.</title>
        <authorList>
            <person name="Kampfer P."/>
            <person name="Glaeser S.P."/>
            <person name="Blom J."/>
            <person name="Wolf J."/>
            <person name="Benning S."/>
            <person name="Schloter M."/>
            <person name="Neumann-Schaal M."/>
        </authorList>
    </citation>
    <scope>NUCLEOTIDE SEQUENCE [LARGE SCALE GENOMIC DNA]</scope>
    <source>
        <strain evidence="7 8">R79</strain>
    </source>
</reference>
<proteinExistence type="inferred from homology"/>
<name>A0A974ZUF8_9NOCA</name>
<sequence>MTNRAHVLVTNDDGIDAPGLLALAHAACDRGFDVTVAAPHRQASGSAGGLSMFVVDEKIDITHRRLRGLPGVDAYAVSAHPGMIALAAVLGRFGSVPDLVLSGINEGSNLGSAVLHSGTAGAAMVAGAHGITALAASLHLDFELEGPAVSDPPRHWESAAEVVGAILPQLVEADPGSVFNLNVPNLPAADQRALVSAAWTLAGTAPTLLPFIADFDRRAATLPVAELVEPTIDIVEGSDIDKVRLGHPTLSLLQFSGDSSIDWVSQVRR</sequence>
<dbReference type="Gene3D" id="3.40.1210.10">
    <property type="entry name" value="Survival protein SurE-like phosphatase/nucleotidase"/>
    <property type="match status" value="1"/>
</dbReference>
<evidence type="ECO:0000256" key="3">
    <source>
        <dbReference type="ARBA" id="ARBA00012643"/>
    </source>
</evidence>
<gene>
    <name evidence="7" type="ORF">JWS13_19615</name>
</gene>
<dbReference type="Pfam" id="PF01975">
    <property type="entry name" value="SurE"/>
    <property type="match status" value="1"/>
</dbReference>